<keyword evidence="1" id="KW-1133">Transmembrane helix</keyword>
<comment type="caution">
    <text evidence="2">The sequence shown here is derived from an EMBL/GenBank/DDBJ whole genome shotgun (WGS) entry which is preliminary data.</text>
</comment>
<dbReference type="AlphaFoldDB" id="A0A1X2GB83"/>
<keyword evidence="1" id="KW-0812">Transmembrane</keyword>
<keyword evidence="3" id="KW-1185">Reference proteome</keyword>
<evidence type="ECO:0000256" key="1">
    <source>
        <dbReference type="SAM" id="Phobius"/>
    </source>
</evidence>
<protein>
    <submittedName>
        <fullName evidence="2">Uncharacterized protein</fullName>
    </submittedName>
</protein>
<feature type="transmembrane region" description="Helical" evidence="1">
    <location>
        <begin position="6"/>
        <end position="24"/>
    </location>
</feature>
<sequence>MCDRWLVRYFVSSILIHLFFYYLIGNKTSLPNKTNHWQLGCFKRMTKVIYRALLSILELG</sequence>
<gene>
    <name evidence="2" type="ORF">DM01DRAFT_1101269</name>
</gene>
<proteinExistence type="predicted"/>
<dbReference type="Proteomes" id="UP000242146">
    <property type="component" value="Unassembled WGS sequence"/>
</dbReference>
<evidence type="ECO:0000313" key="3">
    <source>
        <dbReference type="Proteomes" id="UP000242146"/>
    </source>
</evidence>
<dbReference type="EMBL" id="MCGT01000025">
    <property type="protein sequence ID" value="ORX49821.1"/>
    <property type="molecule type" value="Genomic_DNA"/>
</dbReference>
<accession>A0A1X2GB83</accession>
<name>A0A1X2GB83_9FUNG</name>
<keyword evidence="1" id="KW-0472">Membrane</keyword>
<evidence type="ECO:0000313" key="2">
    <source>
        <dbReference type="EMBL" id="ORX49821.1"/>
    </source>
</evidence>
<reference evidence="2 3" key="1">
    <citation type="submission" date="2016-07" db="EMBL/GenBank/DDBJ databases">
        <title>Pervasive Adenine N6-methylation of Active Genes in Fungi.</title>
        <authorList>
            <consortium name="DOE Joint Genome Institute"/>
            <person name="Mondo S.J."/>
            <person name="Dannebaum R.O."/>
            <person name="Kuo R.C."/>
            <person name="Labutti K."/>
            <person name="Haridas S."/>
            <person name="Kuo A."/>
            <person name="Salamov A."/>
            <person name="Ahrendt S.R."/>
            <person name="Lipzen A."/>
            <person name="Sullivan W."/>
            <person name="Andreopoulos W.B."/>
            <person name="Clum A."/>
            <person name="Lindquist E."/>
            <person name="Daum C."/>
            <person name="Ramamoorthy G.K."/>
            <person name="Gryganskyi A."/>
            <person name="Culley D."/>
            <person name="Magnuson J.K."/>
            <person name="James T.Y."/>
            <person name="O'Malley M.A."/>
            <person name="Stajich J.E."/>
            <person name="Spatafora J.W."/>
            <person name="Visel A."/>
            <person name="Grigoriev I.V."/>
        </authorList>
    </citation>
    <scope>NUCLEOTIDE SEQUENCE [LARGE SCALE GENOMIC DNA]</scope>
    <source>
        <strain evidence="2 3">NRRL 3301</strain>
    </source>
</reference>
<organism evidence="2 3">
    <name type="scientific">Hesseltinella vesiculosa</name>
    <dbReference type="NCBI Taxonomy" id="101127"/>
    <lineage>
        <taxon>Eukaryota</taxon>
        <taxon>Fungi</taxon>
        <taxon>Fungi incertae sedis</taxon>
        <taxon>Mucoromycota</taxon>
        <taxon>Mucoromycotina</taxon>
        <taxon>Mucoromycetes</taxon>
        <taxon>Mucorales</taxon>
        <taxon>Cunninghamellaceae</taxon>
        <taxon>Hesseltinella</taxon>
    </lineage>
</organism>